<dbReference type="InterPro" id="IPR001647">
    <property type="entry name" value="HTH_TetR"/>
</dbReference>
<dbReference type="InterPro" id="IPR009057">
    <property type="entry name" value="Homeodomain-like_sf"/>
</dbReference>
<proteinExistence type="predicted"/>
<evidence type="ECO:0000313" key="4">
    <source>
        <dbReference type="Proteomes" id="UP001500466"/>
    </source>
</evidence>
<keyword evidence="4" id="KW-1185">Reference proteome</keyword>
<dbReference type="Proteomes" id="UP001500466">
    <property type="component" value="Unassembled WGS sequence"/>
</dbReference>
<keyword evidence="1" id="KW-0238">DNA-binding</keyword>
<accession>A0ABP9H023</accession>
<dbReference type="EMBL" id="BAABHS010000003">
    <property type="protein sequence ID" value="GAA4951640.1"/>
    <property type="molecule type" value="Genomic_DNA"/>
</dbReference>
<feature type="domain" description="HTH tetR-type" evidence="2">
    <location>
        <begin position="2"/>
        <end position="48"/>
    </location>
</feature>
<dbReference type="InterPro" id="IPR050109">
    <property type="entry name" value="HTH-type_TetR-like_transc_reg"/>
</dbReference>
<organism evidence="3 4">
    <name type="scientific">Yinghuangia aomiensis</name>
    <dbReference type="NCBI Taxonomy" id="676205"/>
    <lineage>
        <taxon>Bacteria</taxon>
        <taxon>Bacillati</taxon>
        <taxon>Actinomycetota</taxon>
        <taxon>Actinomycetes</taxon>
        <taxon>Kitasatosporales</taxon>
        <taxon>Streptomycetaceae</taxon>
        <taxon>Yinghuangia</taxon>
    </lineage>
</organism>
<dbReference type="PANTHER" id="PTHR30055">
    <property type="entry name" value="HTH-TYPE TRANSCRIPTIONAL REGULATOR RUTR"/>
    <property type="match status" value="1"/>
</dbReference>
<reference evidence="4" key="1">
    <citation type="journal article" date="2019" name="Int. J. Syst. Evol. Microbiol.">
        <title>The Global Catalogue of Microorganisms (GCM) 10K type strain sequencing project: providing services to taxonomists for standard genome sequencing and annotation.</title>
        <authorList>
            <consortium name="The Broad Institute Genomics Platform"/>
            <consortium name="The Broad Institute Genome Sequencing Center for Infectious Disease"/>
            <person name="Wu L."/>
            <person name="Ma J."/>
        </authorList>
    </citation>
    <scope>NUCLEOTIDE SEQUENCE [LARGE SCALE GENOMIC DNA]</scope>
    <source>
        <strain evidence="4">JCM 17986</strain>
    </source>
</reference>
<comment type="caution">
    <text evidence="3">The sequence shown here is derived from an EMBL/GenBank/DDBJ whole genome shotgun (WGS) entry which is preliminary data.</text>
</comment>
<evidence type="ECO:0000313" key="3">
    <source>
        <dbReference type="EMBL" id="GAA4951640.1"/>
    </source>
</evidence>
<gene>
    <name evidence="3" type="ORF">GCM10023205_10710</name>
</gene>
<dbReference type="Gene3D" id="1.10.357.10">
    <property type="entry name" value="Tetracycline Repressor, domain 2"/>
    <property type="match status" value="1"/>
</dbReference>
<dbReference type="PANTHER" id="PTHR30055:SF235">
    <property type="entry name" value="TRANSCRIPTIONAL REGULATORY PROTEIN"/>
    <property type="match status" value="1"/>
</dbReference>
<evidence type="ECO:0000259" key="2">
    <source>
        <dbReference type="Pfam" id="PF00440"/>
    </source>
</evidence>
<name>A0ABP9H023_9ACTN</name>
<evidence type="ECO:0000256" key="1">
    <source>
        <dbReference type="ARBA" id="ARBA00023125"/>
    </source>
</evidence>
<dbReference type="Pfam" id="PF00440">
    <property type="entry name" value="TetR_N"/>
    <property type="match status" value="1"/>
</dbReference>
<sequence>MLVDAAERLFAEQGLDVPLGEITRAAGQRNTGAVHYHFGGRDGLLRAILDRHVPAVATRRRALLAEALETPGDPAGFGRALALPVTGLLYGSPTDRAYLQISVRLMGDPTSPVARELGGDDVQDVVAAAIRAFTPADPAALQERAFLAVQMTGLLCAHRAARGDTKPRPDAIVRTGELTRTEFEAHVTAICAGAVRPPG</sequence>
<dbReference type="SUPFAM" id="SSF46689">
    <property type="entry name" value="Homeodomain-like"/>
    <property type="match status" value="1"/>
</dbReference>
<protein>
    <submittedName>
        <fullName evidence="3">TetR/AcrR family transcriptional regulator</fullName>
    </submittedName>
</protein>